<gene>
    <name evidence="1" type="ORF">OH76DRAFT_1199928</name>
</gene>
<accession>A0A371CT51</accession>
<reference evidence="1 2" key="1">
    <citation type="journal article" date="2018" name="Biotechnol. Biofuels">
        <title>Integrative visual omics of the white-rot fungus Polyporus brumalis exposes the biotechnological potential of its oxidative enzymes for delignifying raw plant biomass.</title>
        <authorList>
            <person name="Miyauchi S."/>
            <person name="Rancon A."/>
            <person name="Drula E."/>
            <person name="Hage H."/>
            <person name="Chaduli D."/>
            <person name="Favel A."/>
            <person name="Grisel S."/>
            <person name="Henrissat B."/>
            <person name="Herpoel-Gimbert I."/>
            <person name="Ruiz-Duenas F.J."/>
            <person name="Chevret D."/>
            <person name="Hainaut M."/>
            <person name="Lin J."/>
            <person name="Wang M."/>
            <person name="Pangilinan J."/>
            <person name="Lipzen A."/>
            <person name="Lesage-Meessen L."/>
            <person name="Navarro D."/>
            <person name="Riley R."/>
            <person name="Grigoriev I.V."/>
            <person name="Zhou S."/>
            <person name="Raouche S."/>
            <person name="Rosso M.N."/>
        </authorList>
    </citation>
    <scope>NUCLEOTIDE SEQUENCE [LARGE SCALE GENOMIC DNA]</scope>
    <source>
        <strain evidence="1 2">BRFM 1820</strain>
    </source>
</reference>
<keyword evidence="2" id="KW-1185">Reference proteome</keyword>
<organism evidence="1 2">
    <name type="scientific">Lentinus brumalis</name>
    <dbReference type="NCBI Taxonomy" id="2498619"/>
    <lineage>
        <taxon>Eukaryota</taxon>
        <taxon>Fungi</taxon>
        <taxon>Dikarya</taxon>
        <taxon>Basidiomycota</taxon>
        <taxon>Agaricomycotina</taxon>
        <taxon>Agaricomycetes</taxon>
        <taxon>Polyporales</taxon>
        <taxon>Polyporaceae</taxon>
        <taxon>Lentinus</taxon>
    </lineage>
</organism>
<evidence type="ECO:0000313" key="1">
    <source>
        <dbReference type="EMBL" id="RDX43452.1"/>
    </source>
</evidence>
<dbReference type="AlphaFoldDB" id="A0A371CT51"/>
<evidence type="ECO:0000313" key="2">
    <source>
        <dbReference type="Proteomes" id="UP000256964"/>
    </source>
</evidence>
<name>A0A371CT51_9APHY</name>
<dbReference type="Proteomes" id="UP000256964">
    <property type="component" value="Unassembled WGS sequence"/>
</dbReference>
<sequence>MKCWWSWDLGLLAQRKLPNSRSSVRGEKYITRAKRSDRLLQFTLSVTVPPTFSISISASVESSRLNGHAFSTMLSNKFTTLAGFVVLACASSHAARCTSDRRCRCRQPCFSVGRLRRSSHCQRGQSQRYDPAFGVLWH</sequence>
<proteinExistence type="predicted"/>
<protein>
    <submittedName>
        <fullName evidence="1">Uncharacterized protein</fullName>
    </submittedName>
</protein>
<dbReference type="EMBL" id="KZ857464">
    <property type="protein sequence ID" value="RDX43452.1"/>
    <property type="molecule type" value="Genomic_DNA"/>
</dbReference>